<dbReference type="RefSeq" id="WP_200343127.1">
    <property type="nucleotide sequence ID" value="NZ_NRRL01000108.1"/>
</dbReference>
<dbReference type="EMBL" id="NRRL01000108">
    <property type="protein sequence ID" value="MBK1670683.1"/>
    <property type="molecule type" value="Genomic_DNA"/>
</dbReference>
<sequence length="301" mass="33895">MPSIQINSRFPSRLAKQLRARLSARGVDLKQTEVLHDIAQVLGWRSDALQHYLKSGAGRGAQGQQGEDDSEIIARKLGMIYHDPEFVRVIDLIRADDWVFDEKPDGEIFIIKVLEPSPIQDAIGDEVELLYQMNRTVHRDPNAPVWQVQRLCGIYPDGDEGDPGSVSAGGMTLSEAMKAAHRLPKPVDQAGVPYDWPDLSGRIDCPVARQYRTDIRSTLGHTWAGMVYGEPVIRDGWVILEGSWVIQDQTNFDASSYSREDVEDWPFHIDRWRLEVGDAEWSGDDFGRLEDALLAEMGVTR</sequence>
<name>A0ABS1DMG9_9PROT</name>
<comment type="caution">
    <text evidence="1">The sequence shown here is derived from an EMBL/GenBank/DDBJ whole genome shotgun (WGS) entry which is preliminary data.</text>
</comment>
<protein>
    <submittedName>
        <fullName evidence="1">Uncharacterized protein</fullName>
    </submittedName>
</protein>
<dbReference type="Proteomes" id="UP001296873">
    <property type="component" value="Unassembled WGS sequence"/>
</dbReference>
<keyword evidence="2" id="KW-1185">Reference proteome</keyword>
<proteinExistence type="predicted"/>
<reference evidence="1 2" key="1">
    <citation type="journal article" date="2020" name="Microorganisms">
        <title>Osmotic Adaptation and Compatible Solute Biosynthesis of Phototrophic Bacteria as Revealed from Genome Analyses.</title>
        <authorList>
            <person name="Imhoff J.F."/>
            <person name="Rahn T."/>
            <person name="Kunzel S."/>
            <person name="Keller A."/>
            <person name="Neulinger S.C."/>
        </authorList>
    </citation>
    <scope>NUCLEOTIDE SEQUENCE [LARGE SCALE GENOMIC DNA]</scope>
    <source>
        <strain evidence="1 2">DSM 9895</strain>
    </source>
</reference>
<evidence type="ECO:0000313" key="2">
    <source>
        <dbReference type="Proteomes" id="UP001296873"/>
    </source>
</evidence>
<accession>A0ABS1DMG9</accession>
<organism evidence="1 2">
    <name type="scientific">Rhodovibrio sodomensis</name>
    <dbReference type="NCBI Taxonomy" id="1088"/>
    <lineage>
        <taxon>Bacteria</taxon>
        <taxon>Pseudomonadati</taxon>
        <taxon>Pseudomonadota</taxon>
        <taxon>Alphaproteobacteria</taxon>
        <taxon>Rhodospirillales</taxon>
        <taxon>Rhodovibrionaceae</taxon>
        <taxon>Rhodovibrio</taxon>
    </lineage>
</organism>
<gene>
    <name evidence="1" type="ORF">CKO28_21930</name>
</gene>
<evidence type="ECO:0000313" key="1">
    <source>
        <dbReference type="EMBL" id="MBK1670683.1"/>
    </source>
</evidence>